<gene>
    <name evidence="2" type="ORF">TorRG33x02_347810</name>
</gene>
<feature type="region of interest" description="Disordered" evidence="1">
    <location>
        <begin position="110"/>
        <end position="135"/>
    </location>
</feature>
<feature type="compositionally biased region" description="Low complexity" evidence="1">
    <location>
        <begin position="111"/>
        <end position="131"/>
    </location>
</feature>
<organism evidence="2 3">
    <name type="scientific">Trema orientale</name>
    <name type="common">Charcoal tree</name>
    <name type="synonym">Celtis orientalis</name>
    <dbReference type="NCBI Taxonomy" id="63057"/>
    <lineage>
        <taxon>Eukaryota</taxon>
        <taxon>Viridiplantae</taxon>
        <taxon>Streptophyta</taxon>
        <taxon>Embryophyta</taxon>
        <taxon>Tracheophyta</taxon>
        <taxon>Spermatophyta</taxon>
        <taxon>Magnoliopsida</taxon>
        <taxon>eudicotyledons</taxon>
        <taxon>Gunneridae</taxon>
        <taxon>Pentapetalae</taxon>
        <taxon>rosids</taxon>
        <taxon>fabids</taxon>
        <taxon>Rosales</taxon>
        <taxon>Cannabaceae</taxon>
        <taxon>Trema</taxon>
    </lineage>
</organism>
<name>A0A2P5AL29_TREOI</name>
<sequence length="152" mass="16542">FAEVRREESRKRVMLGSPTAAAETDQSALTTRRSNNGDDSHGTRRDRPWCSHCSKLGHTKETCWRLHGKPADWKPRSARAPSVSHALTVAPSEPFPFTPDQITQLHQLLNTSAAAATTNPSSSTPPGTSTAFNAQHSAWIVDSGASDHMKDL</sequence>
<reference evidence="3" key="1">
    <citation type="submission" date="2016-06" db="EMBL/GenBank/DDBJ databases">
        <title>Parallel loss of symbiosis genes in relatives of nitrogen-fixing non-legume Parasponia.</title>
        <authorList>
            <person name="Van Velzen R."/>
            <person name="Holmer R."/>
            <person name="Bu F."/>
            <person name="Rutten L."/>
            <person name="Van Zeijl A."/>
            <person name="Liu W."/>
            <person name="Santuari L."/>
            <person name="Cao Q."/>
            <person name="Sharma T."/>
            <person name="Shen D."/>
            <person name="Roswanjaya Y."/>
            <person name="Wardhani T."/>
            <person name="Kalhor M.S."/>
            <person name="Jansen J."/>
            <person name="Van den Hoogen J."/>
            <person name="Gungor B."/>
            <person name="Hartog M."/>
            <person name="Hontelez J."/>
            <person name="Verver J."/>
            <person name="Yang W.-C."/>
            <person name="Schijlen E."/>
            <person name="Repin R."/>
            <person name="Schilthuizen M."/>
            <person name="Schranz E."/>
            <person name="Heidstra R."/>
            <person name="Miyata K."/>
            <person name="Fedorova E."/>
            <person name="Kohlen W."/>
            <person name="Bisseling T."/>
            <person name="Smit S."/>
            <person name="Geurts R."/>
        </authorList>
    </citation>
    <scope>NUCLEOTIDE SEQUENCE [LARGE SCALE GENOMIC DNA]</scope>
    <source>
        <strain evidence="3">cv. RG33-2</strain>
    </source>
</reference>
<evidence type="ECO:0000313" key="3">
    <source>
        <dbReference type="Proteomes" id="UP000237000"/>
    </source>
</evidence>
<accession>A0A2P5AL29</accession>
<dbReference type="InParanoid" id="A0A2P5AL29"/>
<feature type="compositionally biased region" description="Basic and acidic residues" evidence="1">
    <location>
        <begin position="1"/>
        <end position="11"/>
    </location>
</feature>
<dbReference type="EMBL" id="JXTC01000797">
    <property type="protein sequence ID" value="PON37249.1"/>
    <property type="molecule type" value="Genomic_DNA"/>
</dbReference>
<feature type="compositionally biased region" description="Polar residues" evidence="1">
    <location>
        <begin position="24"/>
        <end position="34"/>
    </location>
</feature>
<proteinExistence type="predicted"/>
<keyword evidence="3" id="KW-1185">Reference proteome</keyword>
<dbReference type="PANTHER" id="PTHR34222:SF40">
    <property type="match status" value="1"/>
</dbReference>
<dbReference type="AlphaFoldDB" id="A0A2P5AL29"/>
<protein>
    <recommendedName>
        <fullName evidence="4">Zinc finger, CCHC-type</fullName>
    </recommendedName>
</protein>
<evidence type="ECO:0000313" key="2">
    <source>
        <dbReference type="EMBL" id="PON37249.1"/>
    </source>
</evidence>
<evidence type="ECO:0000256" key="1">
    <source>
        <dbReference type="SAM" id="MobiDB-lite"/>
    </source>
</evidence>
<dbReference type="OrthoDB" id="1746033at2759"/>
<feature type="region of interest" description="Disordered" evidence="1">
    <location>
        <begin position="1"/>
        <end position="48"/>
    </location>
</feature>
<evidence type="ECO:0008006" key="4">
    <source>
        <dbReference type="Google" id="ProtNLM"/>
    </source>
</evidence>
<comment type="caution">
    <text evidence="2">The sequence shown here is derived from an EMBL/GenBank/DDBJ whole genome shotgun (WGS) entry which is preliminary data.</text>
</comment>
<dbReference type="Proteomes" id="UP000237000">
    <property type="component" value="Unassembled WGS sequence"/>
</dbReference>
<dbReference type="PANTHER" id="PTHR34222">
    <property type="entry name" value="GAG_PRE-INTEGRS DOMAIN-CONTAINING PROTEIN"/>
    <property type="match status" value="1"/>
</dbReference>
<feature type="non-terminal residue" evidence="2">
    <location>
        <position position="1"/>
    </location>
</feature>
<feature type="compositionally biased region" description="Basic and acidic residues" evidence="1">
    <location>
        <begin position="35"/>
        <end position="48"/>
    </location>
</feature>